<reference evidence="2" key="1">
    <citation type="submission" date="2020-10" db="EMBL/GenBank/DDBJ databases">
        <title>Sequencing the genomes of 1000 actinobacteria strains.</title>
        <authorList>
            <person name="Klenk H.-P."/>
        </authorList>
    </citation>
    <scope>NUCLEOTIDE SEQUENCE</scope>
    <source>
        <strain evidence="2">DSM 45354</strain>
    </source>
</reference>
<evidence type="ECO:0000256" key="1">
    <source>
        <dbReference type="SAM" id="Phobius"/>
    </source>
</evidence>
<evidence type="ECO:0000313" key="2">
    <source>
        <dbReference type="EMBL" id="MBE1604872.1"/>
    </source>
</evidence>
<dbReference type="EMBL" id="JADBEM010000001">
    <property type="protein sequence ID" value="MBE1604872.1"/>
    <property type="molecule type" value="Genomic_DNA"/>
</dbReference>
<sequence length="226" mass="23720">MNASTKKLLLCGAIGGPLFVIAFLVQGATRADYDPLRHPVSSLALGPSGWIQVLNFLVTGLLMMLFAVGLRRALHATGRLSTWGPLLVGTYAVGLVGAGAFVTDPVGGYPPGTPGQGVHTWHGTLHDSFSLLVFAALAAACLVFARRFAGWGRRGWAAYSTLTGALVVIGFFLFGLGFAQVEGLVEIAGLSQRLTIAVGWGWVTLLAIHLHNTDESAPVHVGRHGP</sequence>
<accession>A0A927MX14</accession>
<evidence type="ECO:0000313" key="3">
    <source>
        <dbReference type="Proteomes" id="UP000638648"/>
    </source>
</evidence>
<dbReference type="AlphaFoldDB" id="A0A927MX14"/>
<organism evidence="2 3">
    <name type="scientific">Actinopolymorpha pittospori</name>
    <dbReference type="NCBI Taxonomy" id="648752"/>
    <lineage>
        <taxon>Bacteria</taxon>
        <taxon>Bacillati</taxon>
        <taxon>Actinomycetota</taxon>
        <taxon>Actinomycetes</taxon>
        <taxon>Propionibacteriales</taxon>
        <taxon>Actinopolymorphaceae</taxon>
        <taxon>Actinopolymorpha</taxon>
    </lineage>
</organism>
<comment type="caution">
    <text evidence="2">The sequence shown here is derived from an EMBL/GenBank/DDBJ whole genome shotgun (WGS) entry which is preliminary data.</text>
</comment>
<dbReference type="InterPro" id="IPR009339">
    <property type="entry name" value="DUF998"/>
</dbReference>
<feature type="transmembrane region" description="Helical" evidence="1">
    <location>
        <begin position="128"/>
        <end position="145"/>
    </location>
</feature>
<protein>
    <submittedName>
        <fullName evidence="2">Membrane protein</fullName>
    </submittedName>
</protein>
<dbReference type="Proteomes" id="UP000638648">
    <property type="component" value="Unassembled WGS sequence"/>
</dbReference>
<feature type="transmembrane region" description="Helical" evidence="1">
    <location>
        <begin position="82"/>
        <end position="102"/>
    </location>
</feature>
<keyword evidence="1" id="KW-0812">Transmembrane</keyword>
<keyword evidence="3" id="KW-1185">Reference proteome</keyword>
<name>A0A927MX14_9ACTN</name>
<dbReference type="RefSeq" id="WP_192749309.1">
    <property type="nucleotide sequence ID" value="NZ_BAABJL010000002.1"/>
</dbReference>
<proteinExistence type="predicted"/>
<feature type="transmembrane region" description="Helical" evidence="1">
    <location>
        <begin position="157"/>
        <end position="178"/>
    </location>
</feature>
<keyword evidence="1" id="KW-1133">Transmembrane helix</keyword>
<gene>
    <name evidence="2" type="ORF">HEB94_001720</name>
</gene>
<feature type="transmembrane region" description="Helical" evidence="1">
    <location>
        <begin position="51"/>
        <end position="70"/>
    </location>
</feature>
<keyword evidence="1" id="KW-0472">Membrane</keyword>
<dbReference type="Pfam" id="PF06197">
    <property type="entry name" value="DUF998"/>
    <property type="match status" value="1"/>
</dbReference>